<sequence length="151" mass="15695">MRRLPLLAVLTANAISIVGTSMTLVAVPLFVLRATGSAGSAAVVAAAETAGLGLASALAGPVVDRLGWRRASVVSDLWGAVAVALMPLAQAATGHSVGLLAALAGARPRPPRARGRTGASSSAPPPRRRPSGRPWAWRHRAWPRRLQRRRP</sequence>
<keyword evidence="4" id="KW-1185">Reference proteome</keyword>
<dbReference type="EMBL" id="JAMTCP010000042">
    <property type="protein sequence ID" value="MCP2261452.1"/>
    <property type="molecule type" value="Genomic_DNA"/>
</dbReference>
<evidence type="ECO:0000313" key="4">
    <source>
        <dbReference type="Proteomes" id="UP001205311"/>
    </source>
</evidence>
<organism evidence="3 4">
    <name type="scientific">Streptoalloteichus tenebrarius (strain ATCC 17920 / DSM 40477 / JCM 4838 / CBS 697.72 / NBRC 16177 / NCIMB 11028 / NRRL B-12390 / A12253. 1 / ISP 5477)</name>
    <name type="common">Streptomyces tenebrarius</name>
    <dbReference type="NCBI Taxonomy" id="1933"/>
    <lineage>
        <taxon>Bacteria</taxon>
        <taxon>Bacillati</taxon>
        <taxon>Actinomycetota</taxon>
        <taxon>Actinomycetes</taxon>
        <taxon>Pseudonocardiales</taxon>
        <taxon>Pseudonocardiaceae</taxon>
        <taxon>Streptoalloteichus</taxon>
    </lineage>
</organism>
<name>A0ABT1I0Z9_STRSD</name>
<keyword evidence="2" id="KW-0472">Membrane</keyword>
<feature type="transmembrane region" description="Helical" evidence="2">
    <location>
        <begin position="6"/>
        <end position="31"/>
    </location>
</feature>
<reference evidence="3 4" key="1">
    <citation type="submission" date="2022-06" db="EMBL/GenBank/DDBJ databases">
        <title>Genomic Encyclopedia of Archaeal and Bacterial Type Strains, Phase II (KMG-II): from individual species to whole genera.</title>
        <authorList>
            <person name="Goeker M."/>
        </authorList>
    </citation>
    <scope>NUCLEOTIDE SEQUENCE [LARGE SCALE GENOMIC DNA]</scope>
    <source>
        <strain evidence="3 4">DSM 40477</strain>
    </source>
</reference>
<dbReference type="Gene3D" id="1.20.1250.20">
    <property type="entry name" value="MFS general substrate transporter like domains"/>
    <property type="match status" value="1"/>
</dbReference>
<keyword evidence="2" id="KW-1133">Transmembrane helix</keyword>
<dbReference type="Proteomes" id="UP001205311">
    <property type="component" value="Unassembled WGS sequence"/>
</dbReference>
<evidence type="ECO:0008006" key="5">
    <source>
        <dbReference type="Google" id="ProtNLM"/>
    </source>
</evidence>
<dbReference type="InterPro" id="IPR036259">
    <property type="entry name" value="MFS_trans_sf"/>
</dbReference>
<protein>
    <recommendedName>
        <fullName evidence="5">Major facilitator superfamily (MFS) profile domain-containing protein</fullName>
    </recommendedName>
</protein>
<dbReference type="SUPFAM" id="SSF103473">
    <property type="entry name" value="MFS general substrate transporter"/>
    <property type="match status" value="1"/>
</dbReference>
<evidence type="ECO:0000313" key="3">
    <source>
        <dbReference type="EMBL" id="MCP2261452.1"/>
    </source>
</evidence>
<comment type="caution">
    <text evidence="3">The sequence shown here is derived from an EMBL/GenBank/DDBJ whole genome shotgun (WGS) entry which is preliminary data.</text>
</comment>
<gene>
    <name evidence="3" type="ORF">LX15_005178</name>
</gene>
<proteinExistence type="predicted"/>
<evidence type="ECO:0000256" key="2">
    <source>
        <dbReference type="SAM" id="Phobius"/>
    </source>
</evidence>
<keyword evidence="2" id="KW-0812">Transmembrane</keyword>
<accession>A0ABT1I0Z9</accession>
<feature type="transmembrane region" description="Helical" evidence="2">
    <location>
        <begin position="38"/>
        <end position="58"/>
    </location>
</feature>
<evidence type="ECO:0000256" key="1">
    <source>
        <dbReference type="SAM" id="MobiDB-lite"/>
    </source>
</evidence>
<feature type="region of interest" description="Disordered" evidence="1">
    <location>
        <begin position="106"/>
        <end position="151"/>
    </location>
</feature>
<dbReference type="RefSeq" id="WP_253672294.1">
    <property type="nucleotide sequence ID" value="NZ_JAMTCP010000042.1"/>
</dbReference>
<feature type="compositionally biased region" description="Basic residues" evidence="1">
    <location>
        <begin position="126"/>
        <end position="151"/>
    </location>
</feature>